<evidence type="ECO:0000256" key="23">
    <source>
        <dbReference type="PROSITE-ProRule" id="PRU00121"/>
    </source>
</evidence>
<evidence type="ECO:0000256" key="16">
    <source>
        <dbReference type="ARBA" id="ARBA00023137"/>
    </source>
</evidence>
<feature type="domain" description="Ig-like" evidence="30">
    <location>
        <begin position="41"/>
        <end position="129"/>
    </location>
</feature>
<evidence type="ECO:0000259" key="30">
    <source>
        <dbReference type="PROSITE" id="PS50835"/>
    </source>
</evidence>
<dbReference type="InterPro" id="IPR020067">
    <property type="entry name" value="Frizzled_dom"/>
</dbReference>
<dbReference type="Gene3D" id="3.30.200.20">
    <property type="entry name" value="Phosphorylase Kinase, domain 1"/>
    <property type="match status" value="1"/>
</dbReference>
<evidence type="ECO:0000256" key="8">
    <source>
        <dbReference type="ARBA" id="ARBA00022692"/>
    </source>
</evidence>
<feature type="domain" description="FZ" evidence="28">
    <location>
        <begin position="253"/>
        <end position="393"/>
    </location>
</feature>
<dbReference type="Proteomes" id="UP000694941">
    <property type="component" value="Unplaced"/>
</dbReference>
<evidence type="ECO:0000256" key="10">
    <source>
        <dbReference type="ARBA" id="ARBA00022741"/>
    </source>
</evidence>
<keyword evidence="14" id="KW-0770">Synapse</keyword>
<dbReference type="SMART" id="SM00409">
    <property type="entry name" value="IG"/>
    <property type="match status" value="2"/>
</dbReference>
<keyword evidence="9 26" id="KW-0732">Signal</keyword>
<keyword evidence="16" id="KW-0829">Tyrosine-protein kinase</keyword>
<evidence type="ECO:0000256" key="25">
    <source>
        <dbReference type="SAM" id="Phobius"/>
    </source>
</evidence>
<dbReference type="PROSITE" id="PS00109">
    <property type="entry name" value="PROTEIN_KINASE_TYR"/>
    <property type="match status" value="1"/>
</dbReference>
<evidence type="ECO:0000256" key="14">
    <source>
        <dbReference type="ARBA" id="ARBA00023018"/>
    </source>
</evidence>
<dbReference type="InterPro" id="IPR020635">
    <property type="entry name" value="Tyr_kinase_cat_dom"/>
</dbReference>
<dbReference type="InterPro" id="IPR017441">
    <property type="entry name" value="Protein_kinase_ATP_BS"/>
</dbReference>
<keyword evidence="20" id="KW-0393">Immunoglobulin domain</keyword>
<comment type="subcellular location">
    <subcellularLocation>
        <location evidence="1">Cell membrane</location>
        <topology evidence="1">Single-pass type I membrane protein</topology>
    </subcellularLocation>
    <subcellularLocation>
        <location evidence="21">Synapse</location>
    </subcellularLocation>
</comment>
<evidence type="ECO:0000256" key="26">
    <source>
        <dbReference type="SAM" id="SignalP"/>
    </source>
</evidence>
<comment type="caution">
    <text evidence="23">Lacks conserved residue(s) required for the propagation of feature annotation.</text>
</comment>
<evidence type="ECO:0000256" key="3">
    <source>
        <dbReference type="ARBA" id="ARBA00022473"/>
    </source>
</evidence>
<dbReference type="PANTHER" id="PTHR24416:SF317">
    <property type="entry name" value="MUSCLE, SKELETAL RECEPTOR TYROSINE-PROTEIN KINASE"/>
    <property type="match status" value="1"/>
</dbReference>
<keyword evidence="12 24" id="KW-0067">ATP-binding</keyword>
<keyword evidence="11" id="KW-0418">Kinase</keyword>
<comment type="catalytic activity">
    <reaction evidence="22">
        <text>L-tyrosyl-[protein] + ATP = O-phospho-L-tyrosyl-[protein] + ADP + H(+)</text>
        <dbReference type="Rhea" id="RHEA:10596"/>
        <dbReference type="Rhea" id="RHEA-COMP:10136"/>
        <dbReference type="Rhea" id="RHEA-COMP:20101"/>
        <dbReference type="ChEBI" id="CHEBI:15378"/>
        <dbReference type="ChEBI" id="CHEBI:30616"/>
        <dbReference type="ChEBI" id="CHEBI:46858"/>
        <dbReference type="ChEBI" id="CHEBI:61978"/>
        <dbReference type="ChEBI" id="CHEBI:456216"/>
        <dbReference type="EC" id="2.7.10.1"/>
    </reaction>
</comment>
<dbReference type="PROSITE" id="PS50038">
    <property type="entry name" value="FZ"/>
    <property type="match status" value="1"/>
</dbReference>
<evidence type="ECO:0000256" key="7">
    <source>
        <dbReference type="ARBA" id="ARBA00022679"/>
    </source>
</evidence>
<sequence length="881" mass="100047">MKLFMENLSITSSMLAFLMVIVLLISICEAFTTITSTQGEPFVEKGPSNKTVVIGETVIFSCLTSGDPQPSVSWQRDGRSIHHHGHATFQVLDSGALMLENVGEADEGDYHCIARNDKGVQYSETARLDVDVPPYIKGGRTIYNVTWGSLVELVCSTQGAPPPRIIWFRNGKKLPTKKPEFFHSILSLTVTESSLFTCQAVNRLRSTNQTMSDSKEFTIHVLPKSEPEKEIGTEELRIEEELDEEIFDAKTKEPQGYCSPYFGKVCRTYLNNSGLIYYNFSDTTPGINEEITRDLWEELISSLMEPCRTAAEQLLCAYAFPQCHLVNSFQTGKELCREDCIAVRELFCYNEWAQIEDNKERGIYFQSRGHFRLPQCDFLPSRGNSSVPLCSQAHLTEFKEDEITTECIYGRGRYYQGTVNITKSGIACQRWESQEPHKHHRPPMVFPEVLNSENFCRNAGGEEPRPWCYTMDPMVRWQHCDIPKCANATLEDEIKNELLDTFKPPEEPVFSPSFILIVCAVSIAGLAIILVIILCCRRLHKFHKGYNATPTADVEIDLDKLPSNMSYHKTNVQLNPKLETLEYPRNDIIYIRDIGQGAFGRVFQAKAPGLVKGEEFTMIAVKMLKEEAAEDLQTDFEREACLLADFDHPNIVKLLGVCAIGKPMCLLFEFMGKGDLNEFLRSCAPSNYIVRTPNGDMFSDVRLCHLDLVSLAKQIAAGMVYLSGRKFVHRDLATRNCLVSDEMVVKISDFGLSQKIYTTNYYKGNEHDAIPIRWMPIESILYNKFTVESDVWAFGVVLWEIFSFALQPYYGLTHEEVVKYVQDGNILSCPDNTPPSIYNLMKNCWTKKPSNRPSFKFIYKSLTAIHDDLSKYQDTVPKAHV</sequence>
<evidence type="ECO:0000256" key="24">
    <source>
        <dbReference type="PROSITE-ProRule" id="PRU10141"/>
    </source>
</evidence>
<dbReference type="PIRSF" id="PIRSF000615">
    <property type="entry name" value="TyrPK_CSF1-R"/>
    <property type="match status" value="1"/>
</dbReference>
<gene>
    <name evidence="32" type="primary">LOC106474323</name>
</gene>
<evidence type="ECO:0000256" key="19">
    <source>
        <dbReference type="ARBA" id="ARBA00023180"/>
    </source>
</evidence>
<evidence type="ECO:0000256" key="6">
    <source>
        <dbReference type="ARBA" id="ARBA00022572"/>
    </source>
</evidence>
<dbReference type="SMART" id="SM00130">
    <property type="entry name" value="KR"/>
    <property type="match status" value="1"/>
</dbReference>
<dbReference type="InterPro" id="IPR000719">
    <property type="entry name" value="Prot_kinase_dom"/>
</dbReference>
<keyword evidence="4" id="KW-1003">Cell membrane</keyword>
<evidence type="ECO:0000256" key="11">
    <source>
        <dbReference type="ARBA" id="ARBA00022777"/>
    </source>
</evidence>
<feature type="domain" description="Ig-like" evidence="30">
    <location>
        <begin position="134"/>
        <end position="218"/>
    </location>
</feature>
<dbReference type="CDD" id="cd00096">
    <property type="entry name" value="Ig"/>
    <property type="match status" value="1"/>
</dbReference>
<dbReference type="InterPro" id="IPR000001">
    <property type="entry name" value="Kringle"/>
</dbReference>
<dbReference type="Pfam" id="PF01392">
    <property type="entry name" value="Fz"/>
    <property type="match status" value="1"/>
</dbReference>
<dbReference type="EC" id="2.7.10.1" evidence="2"/>
<dbReference type="InterPro" id="IPR036790">
    <property type="entry name" value="Frizzled_dom_sf"/>
</dbReference>
<dbReference type="PRINTS" id="PR00109">
    <property type="entry name" value="TYRKINASE"/>
</dbReference>
<dbReference type="PROSITE" id="PS50070">
    <property type="entry name" value="KRINGLE_2"/>
    <property type="match status" value="1"/>
</dbReference>
<dbReference type="Gene3D" id="2.40.20.10">
    <property type="entry name" value="Plasminogen Kringle 4"/>
    <property type="match status" value="1"/>
</dbReference>
<dbReference type="Gene3D" id="1.10.510.10">
    <property type="entry name" value="Transferase(Phosphotransferase) domain 1"/>
    <property type="match status" value="1"/>
</dbReference>
<evidence type="ECO:0000313" key="32">
    <source>
        <dbReference type="RefSeq" id="XP_022235403.1"/>
    </source>
</evidence>
<keyword evidence="17" id="KW-1015">Disulfide bond</keyword>
<feature type="signal peptide" evidence="26">
    <location>
        <begin position="1"/>
        <end position="30"/>
    </location>
</feature>
<evidence type="ECO:0000259" key="28">
    <source>
        <dbReference type="PROSITE" id="PS50038"/>
    </source>
</evidence>
<keyword evidence="19" id="KW-0325">Glycoprotein</keyword>
<dbReference type="InterPro" id="IPR013806">
    <property type="entry name" value="Kringle-like"/>
</dbReference>
<dbReference type="SUPFAM" id="SSF56112">
    <property type="entry name" value="Protein kinase-like (PK-like)"/>
    <property type="match status" value="1"/>
</dbReference>
<keyword evidence="10 24" id="KW-0547">Nucleotide-binding</keyword>
<dbReference type="Pfam" id="PF00051">
    <property type="entry name" value="Kringle"/>
    <property type="match status" value="1"/>
</dbReference>
<keyword evidence="13 25" id="KW-1133">Transmembrane helix</keyword>
<dbReference type="Gene3D" id="2.60.40.10">
    <property type="entry name" value="Immunoglobulins"/>
    <property type="match status" value="2"/>
</dbReference>
<dbReference type="GeneID" id="106474323"/>
<reference evidence="32" key="1">
    <citation type="submission" date="2025-08" db="UniProtKB">
        <authorList>
            <consortium name="RefSeq"/>
        </authorList>
    </citation>
    <scope>IDENTIFICATION</scope>
    <source>
        <tissue evidence="32">Muscle</tissue>
    </source>
</reference>
<evidence type="ECO:0000256" key="20">
    <source>
        <dbReference type="ARBA" id="ARBA00023319"/>
    </source>
</evidence>
<feature type="binding site" evidence="24">
    <location>
        <position position="622"/>
    </location>
    <ligand>
        <name>ATP</name>
        <dbReference type="ChEBI" id="CHEBI:30616"/>
    </ligand>
</feature>
<protein>
    <recommendedName>
        <fullName evidence="2">receptor protein-tyrosine kinase</fullName>
        <ecNumber evidence="2">2.7.10.1</ecNumber>
    </recommendedName>
</protein>
<keyword evidence="15 25" id="KW-0472">Membrane</keyword>
<keyword evidence="18" id="KW-0675">Receptor</keyword>
<keyword evidence="5" id="KW-0597">Phosphoprotein</keyword>
<dbReference type="SUPFAM" id="SSF57440">
    <property type="entry name" value="Kringle-like"/>
    <property type="match status" value="1"/>
</dbReference>
<dbReference type="PROSITE" id="PS00107">
    <property type="entry name" value="PROTEIN_KINASE_ATP"/>
    <property type="match status" value="1"/>
</dbReference>
<dbReference type="PROSITE" id="PS00021">
    <property type="entry name" value="KRINGLE_1"/>
    <property type="match status" value="1"/>
</dbReference>
<dbReference type="InterPro" id="IPR013783">
    <property type="entry name" value="Ig-like_fold"/>
</dbReference>
<dbReference type="PRINTS" id="PR00018">
    <property type="entry name" value="KRINGLE"/>
</dbReference>
<keyword evidence="8 25" id="KW-0812">Transmembrane</keyword>
<evidence type="ECO:0000256" key="17">
    <source>
        <dbReference type="ARBA" id="ARBA00023157"/>
    </source>
</evidence>
<dbReference type="Pfam" id="PF07679">
    <property type="entry name" value="I-set"/>
    <property type="match status" value="1"/>
</dbReference>
<dbReference type="RefSeq" id="XP_022235403.1">
    <property type="nucleotide sequence ID" value="XM_022379695.1"/>
</dbReference>
<keyword evidence="3" id="KW-0217">Developmental protein</keyword>
<dbReference type="InterPro" id="IPR013098">
    <property type="entry name" value="Ig_I-set"/>
</dbReference>
<dbReference type="InterPro" id="IPR008266">
    <property type="entry name" value="Tyr_kinase_AS"/>
</dbReference>
<evidence type="ECO:0000256" key="15">
    <source>
        <dbReference type="ARBA" id="ARBA00023136"/>
    </source>
</evidence>
<evidence type="ECO:0000256" key="12">
    <source>
        <dbReference type="ARBA" id="ARBA00022840"/>
    </source>
</evidence>
<dbReference type="InterPro" id="IPR001245">
    <property type="entry name" value="Ser-Thr/Tyr_kinase_cat_dom"/>
</dbReference>
<keyword evidence="7" id="KW-0808">Transferase</keyword>
<dbReference type="PROSITE" id="PS50011">
    <property type="entry name" value="PROTEIN_KINASE_DOM"/>
    <property type="match status" value="1"/>
</dbReference>
<evidence type="ECO:0000256" key="21">
    <source>
        <dbReference type="ARBA" id="ARBA00034103"/>
    </source>
</evidence>
<organism evidence="31 32">
    <name type="scientific">Limulus polyphemus</name>
    <name type="common">Atlantic horseshoe crab</name>
    <dbReference type="NCBI Taxonomy" id="6850"/>
    <lineage>
        <taxon>Eukaryota</taxon>
        <taxon>Metazoa</taxon>
        <taxon>Ecdysozoa</taxon>
        <taxon>Arthropoda</taxon>
        <taxon>Chelicerata</taxon>
        <taxon>Merostomata</taxon>
        <taxon>Xiphosura</taxon>
        <taxon>Limulidae</taxon>
        <taxon>Limulus</taxon>
    </lineage>
</organism>
<feature type="domain" description="Protein kinase" evidence="27">
    <location>
        <begin position="588"/>
        <end position="869"/>
    </location>
</feature>
<dbReference type="Pfam" id="PF07714">
    <property type="entry name" value="PK_Tyr_Ser-Thr"/>
    <property type="match status" value="1"/>
</dbReference>
<dbReference type="InterPro" id="IPR003598">
    <property type="entry name" value="Ig_sub2"/>
</dbReference>
<dbReference type="Gene3D" id="1.10.2000.10">
    <property type="entry name" value="Frizzled cysteine-rich domain"/>
    <property type="match status" value="1"/>
</dbReference>
<evidence type="ECO:0000256" key="4">
    <source>
        <dbReference type="ARBA" id="ARBA00022475"/>
    </source>
</evidence>
<dbReference type="PROSITE" id="PS50835">
    <property type="entry name" value="IG_LIKE"/>
    <property type="match status" value="2"/>
</dbReference>
<dbReference type="InterPro" id="IPR007110">
    <property type="entry name" value="Ig-like_dom"/>
</dbReference>
<dbReference type="SUPFAM" id="SSF48726">
    <property type="entry name" value="Immunoglobulin"/>
    <property type="match status" value="2"/>
</dbReference>
<dbReference type="SMART" id="SM00219">
    <property type="entry name" value="TyrKc"/>
    <property type="match status" value="1"/>
</dbReference>
<dbReference type="InterPro" id="IPR011009">
    <property type="entry name" value="Kinase-like_dom_sf"/>
</dbReference>
<dbReference type="InterPro" id="IPR036179">
    <property type="entry name" value="Ig-like_dom_sf"/>
</dbReference>
<dbReference type="InterPro" id="IPR050122">
    <property type="entry name" value="RTK"/>
</dbReference>
<feature type="chain" id="PRO_5046415263" description="receptor protein-tyrosine kinase" evidence="26">
    <location>
        <begin position="31"/>
        <end position="881"/>
    </location>
</feature>
<dbReference type="SMART" id="SM00408">
    <property type="entry name" value="IGc2"/>
    <property type="match status" value="2"/>
</dbReference>
<keyword evidence="31" id="KW-1185">Reference proteome</keyword>
<evidence type="ECO:0000259" key="29">
    <source>
        <dbReference type="PROSITE" id="PS50070"/>
    </source>
</evidence>
<evidence type="ECO:0000313" key="31">
    <source>
        <dbReference type="Proteomes" id="UP000694941"/>
    </source>
</evidence>
<dbReference type="CDD" id="cd00108">
    <property type="entry name" value="KR"/>
    <property type="match status" value="1"/>
</dbReference>
<evidence type="ECO:0000256" key="5">
    <source>
        <dbReference type="ARBA" id="ARBA00022553"/>
    </source>
</evidence>
<dbReference type="InterPro" id="IPR003599">
    <property type="entry name" value="Ig_sub"/>
</dbReference>
<evidence type="ECO:0000256" key="2">
    <source>
        <dbReference type="ARBA" id="ARBA00011902"/>
    </source>
</evidence>
<evidence type="ECO:0000256" key="1">
    <source>
        <dbReference type="ARBA" id="ARBA00004251"/>
    </source>
</evidence>
<keyword evidence="6 23" id="KW-0420">Kringle</keyword>
<name>A0ABM1RVJ8_LIMPO</name>
<dbReference type="Pfam" id="PF13895">
    <property type="entry name" value="Ig_2"/>
    <property type="match status" value="1"/>
</dbReference>
<evidence type="ECO:0000259" key="27">
    <source>
        <dbReference type="PROSITE" id="PS50011"/>
    </source>
</evidence>
<feature type="domain" description="Kringle" evidence="29">
    <location>
        <begin position="406"/>
        <end position="485"/>
    </location>
</feature>
<dbReference type="InterPro" id="IPR018056">
    <property type="entry name" value="Kringle_CS"/>
</dbReference>
<dbReference type="InterPro" id="IPR038178">
    <property type="entry name" value="Kringle_sf"/>
</dbReference>
<proteinExistence type="predicted"/>
<evidence type="ECO:0000256" key="13">
    <source>
        <dbReference type="ARBA" id="ARBA00022989"/>
    </source>
</evidence>
<accession>A0ABM1RVJ8</accession>
<feature type="transmembrane region" description="Helical" evidence="25">
    <location>
        <begin position="514"/>
        <end position="536"/>
    </location>
</feature>
<evidence type="ECO:0000256" key="22">
    <source>
        <dbReference type="ARBA" id="ARBA00051243"/>
    </source>
</evidence>
<evidence type="ECO:0000256" key="9">
    <source>
        <dbReference type="ARBA" id="ARBA00022729"/>
    </source>
</evidence>
<evidence type="ECO:0000256" key="18">
    <source>
        <dbReference type="ARBA" id="ARBA00023170"/>
    </source>
</evidence>
<dbReference type="PANTHER" id="PTHR24416">
    <property type="entry name" value="TYROSINE-PROTEIN KINASE RECEPTOR"/>
    <property type="match status" value="1"/>
</dbReference>